<protein>
    <submittedName>
        <fullName evidence="1">Twitching motility protein PilT</fullName>
    </submittedName>
</protein>
<accession>A0ABR9ZZ09</accession>
<proteinExistence type="predicted"/>
<gene>
    <name evidence="1" type="ORF">ISU02_21595</name>
</gene>
<sequence length="135" mass="15385">MVTLIAGKKGTGKSKEIVKMANEIVAEVNGDAIFIDDDNRAMYNLHHDLRFVNMKEFPIDTGEEFLGFICGLISNNYDIQKIFIDGILNCVTIELDRLPAWFKKIEDISTAFSVDFIITLNYESALPESLQRFMR</sequence>
<dbReference type="RefSeq" id="WP_194703937.1">
    <property type="nucleotide sequence ID" value="NZ_JADKNH010000019.1"/>
</dbReference>
<reference evidence="1 2" key="1">
    <citation type="submission" date="2020-11" db="EMBL/GenBank/DDBJ databases">
        <title>Fusibacter basophilias sp. nov.</title>
        <authorList>
            <person name="Qiu D."/>
        </authorList>
    </citation>
    <scope>NUCLEOTIDE SEQUENCE [LARGE SCALE GENOMIC DNA]</scope>
    <source>
        <strain evidence="1 2">Q10-2</strain>
    </source>
</reference>
<keyword evidence="2" id="KW-1185">Reference proteome</keyword>
<comment type="caution">
    <text evidence="1">The sequence shown here is derived from an EMBL/GenBank/DDBJ whole genome shotgun (WGS) entry which is preliminary data.</text>
</comment>
<name>A0ABR9ZZ09_9FIRM</name>
<organism evidence="1 2">
    <name type="scientific">Fusibacter ferrireducens</name>
    <dbReference type="NCBI Taxonomy" id="2785058"/>
    <lineage>
        <taxon>Bacteria</taxon>
        <taxon>Bacillati</taxon>
        <taxon>Bacillota</taxon>
        <taxon>Clostridia</taxon>
        <taxon>Eubacteriales</taxon>
        <taxon>Eubacteriales Family XII. Incertae Sedis</taxon>
        <taxon>Fusibacter</taxon>
    </lineage>
</organism>
<dbReference type="Proteomes" id="UP000614200">
    <property type="component" value="Unassembled WGS sequence"/>
</dbReference>
<evidence type="ECO:0000313" key="1">
    <source>
        <dbReference type="EMBL" id="MBF4695698.1"/>
    </source>
</evidence>
<evidence type="ECO:0000313" key="2">
    <source>
        <dbReference type="Proteomes" id="UP000614200"/>
    </source>
</evidence>
<dbReference type="SUPFAM" id="SSF52540">
    <property type="entry name" value="P-loop containing nucleoside triphosphate hydrolases"/>
    <property type="match status" value="1"/>
</dbReference>
<dbReference type="InterPro" id="IPR027417">
    <property type="entry name" value="P-loop_NTPase"/>
</dbReference>
<dbReference type="EMBL" id="JADKNH010000019">
    <property type="protein sequence ID" value="MBF4695698.1"/>
    <property type="molecule type" value="Genomic_DNA"/>
</dbReference>